<dbReference type="Gene3D" id="2.30.30.90">
    <property type="match status" value="1"/>
</dbReference>
<dbReference type="SUPFAM" id="SSF50037">
    <property type="entry name" value="C-terminal domain of transcriptional repressors"/>
    <property type="match status" value="1"/>
</dbReference>
<organism evidence="3">
    <name type="scientific">Desulfofervidus auxilii</name>
    <dbReference type="NCBI Taxonomy" id="1621989"/>
    <lineage>
        <taxon>Bacteria</taxon>
        <taxon>Pseudomonadati</taxon>
        <taxon>Thermodesulfobacteriota</taxon>
        <taxon>Candidatus Desulfofervidia</taxon>
        <taxon>Candidatus Desulfofervidales</taxon>
        <taxon>Candidatus Desulfofervidaceae</taxon>
        <taxon>Candidatus Desulfofervidus</taxon>
    </lineage>
</organism>
<feature type="domain" description="Ferrous iron transporter FeoA-like" evidence="2">
    <location>
        <begin position="1"/>
        <end position="69"/>
    </location>
</feature>
<evidence type="ECO:0000256" key="1">
    <source>
        <dbReference type="ARBA" id="ARBA00023004"/>
    </source>
</evidence>
<evidence type="ECO:0000313" key="3">
    <source>
        <dbReference type="EMBL" id="HDD35347.1"/>
    </source>
</evidence>
<dbReference type="Pfam" id="PF04023">
    <property type="entry name" value="FeoA"/>
    <property type="match status" value="1"/>
</dbReference>
<dbReference type="InterPro" id="IPR038157">
    <property type="entry name" value="FeoA_core_dom"/>
</dbReference>
<dbReference type="InterPro" id="IPR053184">
    <property type="entry name" value="FeoA-like"/>
</dbReference>
<dbReference type="PANTHER" id="PTHR43151:SF1">
    <property type="entry name" value="SSR2333 PROTEIN"/>
    <property type="match status" value="1"/>
</dbReference>
<dbReference type="InterPro" id="IPR007167">
    <property type="entry name" value="Fe-transptr_FeoA-like"/>
</dbReference>
<dbReference type="AlphaFoldDB" id="A0A7V0NEA7"/>
<dbReference type="EMBL" id="DQWQ01000046">
    <property type="protein sequence ID" value="HDD35347.1"/>
    <property type="molecule type" value="Genomic_DNA"/>
</dbReference>
<keyword evidence="1" id="KW-0408">Iron</keyword>
<accession>A0A7V0NEA7</accession>
<dbReference type="GO" id="GO:0046914">
    <property type="term" value="F:transition metal ion binding"/>
    <property type="evidence" value="ECO:0007669"/>
    <property type="project" value="InterPro"/>
</dbReference>
<dbReference type="SMART" id="SM00899">
    <property type="entry name" value="FeoA"/>
    <property type="match status" value="1"/>
</dbReference>
<reference evidence="3" key="1">
    <citation type="journal article" date="2020" name="mSystems">
        <title>Genome- and Community-Level Interaction Insights into Carbon Utilization and Element Cycling Functions of Hydrothermarchaeota in Hydrothermal Sediment.</title>
        <authorList>
            <person name="Zhou Z."/>
            <person name="Liu Y."/>
            <person name="Xu W."/>
            <person name="Pan J."/>
            <person name="Luo Z.H."/>
            <person name="Li M."/>
        </authorList>
    </citation>
    <scope>NUCLEOTIDE SEQUENCE [LARGE SCALE GENOMIC DNA]</scope>
    <source>
        <strain evidence="3">HyVt-113</strain>
    </source>
</reference>
<name>A0A7V0NEA7_DESA2</name>
<protein>
    <submittedName>
        <fullName evidence="3">Ferrous iron transport protein A</fullName>
    </submittedName>
</protein>
<evidence type="ECO:0000259" key="2">
    <source>
        <dbReference type="SMART" id="SM00899"/>
    </source>
</evidence>
<sequence length="71" mass="7512">MVAPGKKVRIIMVEGGIRCRQCLAELGVYPGDTIKVIRSAPFSGPILIEANGGKVMIGRGMASKIIVEEVS</sequence>
<proteinExistence type="predicted"/>
<comment type="caution">
    <text evidence="3">The sequence shown here is derived from an EMBL/GenBank/DDBJ whole genome shotgun (WGS) entry which is preliminary data.</text>
</comment>
<dbReference type="PANTHER" id="PTHR43151">
    <property type="entry name" value="FEOA FAMILY PROTEIN"/>
    <property type="match status" value="1"/>
</dbReference>
<gene>
    <name evidence="3" type="ORF">ENF30_00955</name>
</gene>
<dbReference type="Proteomes" id="UP000885706">
    <property type="component" value="Unassembled WGS sequence"/>
</dbReference>
<dbReference type="InterPro" id="IPR008988">
    <property type="entry name" value="Transcriptional_repressor_C"/>
</dbReference>